<reference evidence="2 3" key="1">
    <citation type="submission" date="2018-08" db="EMBL/GenBank/DDBJ databases">
        <title>Aphanomyces genome sequencing and annotation.</title>
        <authorList>
            <person name="Minardi D."/>
            <person name="Oidtmann B."/>
            <person name="Van Der Giezen M."/>
            <person name="Studholme D.J."/>
        </authorList>
    </citation>
    <scope>NUCLEOTIDE SEQUENCE [LARGE SCALE GENOMIC DNA]</scope>
    <source>
        <strain evidence="2 3">Yx</strain>
    </source>
</reference>
<evidence type="ECO:0008006" key="4">
    <source>
        <dbReference type="Google" id="ProtNLM"/>
    </source>
</evidence>
<evidence type="ECO:0000313" key="3">
    <source>
        <dbReference type="Proteomes" id="UP000266239"/>
    </source>
</evidence>
<dbReference type="InterPro" id="IPR036412">
    <property type="entry name" value="HAD-like_sf"/>
</dbReference>
<dbReference type="EMBL" id="QUTA01002743">
    <property type="protein sequence ID" value="RHY26027.1"/>
    <property type="molecule type" value="Genomic_DNA"/>
</dbReference>
<dbReference type="SUPFAM" id="SSF56784">
    <property type="entry name" value="HAD-like"/>
    <property type="match status" value="1"/>
</dbReference>
<gene>
    <name evidence="2" type="ORF">DYB25_004990</name>
</gene>
<proteinExistence type="predicted"/>
<dbReference type="NCBIfam" id="TIGR01662">
    <property type="entry name" value="HAD-SF-IIIA"/>
    <property type="match status" value="1"/>
</dbReference>
<dbReference type="VEuPathDB" id="FungiDB:H257_08225"/>
<dbReference type="GO" id="GO:0046404">
    <property type="term" value="F:ATP-dependent polydeoxyribonucleotide 5'-hydroxyl-kinase activity"/>
    <property type="evidence" value="ECO:0007669"/>
    <property type="project" value="TreeGrafter"/>
</dbReference>
<organism evidence="2 3">
    <name type="scientific">Aphanomyces astaci</name>
    <name type="common">Crayfish plague agent</name>
    <dbReference type="NCBI Taxonomy" id="112090"/>
    <lineage>
        <taxon>Eukaryota</taxon>
        <taxon>Sar</taxon>
        <taxon>Stramenopiles</taxon>
        <taxon>Oomycota</taxon>
        <taxon>Saprolegniomycetes</taxon>
        <taxon>Saprolegniales</taxon>
        <taxon>Verrucalvaceae</taxon>
        <taxon>Aphanomyces</taxon>
    </lineage>
</organism>
<evidence type="ECO:0000313" key="2">
    <source>
        <dbReference type="EMBL" id="RHY26027.1"/>
    </source>
</evidence>
<dbReference type="GO" id="GO:0046403">
    <property type="term" value="F:polynucleotide 3'-phosphatase activity"/>
    <property type="evidence" value="ECO:0007669"/>
    <property type="project" value="TreeGrafter"/>
</dbReference>
<dbReference type="PANTHER" id="PTHR12083">
    <property type="entry name" value="BIFUNCTIONAL POLYNUCLEOTIDE PHOSPHATASE/KINASE"/>
    <property type="match status" value="1"/>
</dbReference>
<accession>A0A397BWM1</accession>
<protein>
    <recommendedName>
        <fullName evidence="4">Ubiquitin-like domain-containing protein</fullName>
    </recommendedName>
</protein>
<dbReference type="Pfam" id="PF08645">
    <property type="entry name" value="PNK3P"/>
    <property type="match status" value="1"/>
</dbReference>
<dbReference type="InterPro" id="IPR029071">
    <property type="entry name" value="Ubiquitin-like_domsf"/>
</dbReference>
<name>A0A397BWM1_APHAT</name>
<dbReference type="AlphaFoldDB" id="A0A397BWM1"/>
<comment type="caution">
    <text evidence="2">The sequence shown here is derived from an EMBL/GenBank/DDBJ whole genome shotgun (WGS) entry which is preliminary data.</text>
</comment>
<dbReference type="InterPro" id="IPR006549">
    <property type="entry name" value="HAD-SF_hydro_IIIA"/>
</dbReference>
<dbReference type="InterPro" id="IPR023214">
    <property type="entry name" value="HAD_sf"/>
</dbReference>
<dbReference type="Gene3D" id="3.40.50.1000">
    <property type="entry name" value="HAD superfamily/HAD-like"/>
    <property type="match status" value="1"/>
</dbReference>
<sequence length="600" mass="67381">MPISAAAAVPPEVITIFVRLCQRNANDKFTAHVHPQATVETLQRFLVSQWHITKNPLKDAPLTGHVFSFRGRILRHDTNLDIYYSLYLRFPDMGPISTPWALSTSELRDELISRGAYQPNLRPEQLMHKLQALLQRESRLERLQVATKRGRADDVRAITQELKALDAQANQRHTYDDTLESCRPRSIRWPSPPSAHRTVFCSLSQLERNYEKIPRDVLEPALLILDSDRSWVFQPHNTLQKASFDYKYMAFAKDFMHLLVFKEEARLVFWFQNYQALSAFLTSTVDPVTGKPYLPLTVEPNRWLTMGGQDGWEGKVRRDGRRKTTRAIPIFTPSIQRIVTNLQSKSFDVLAVKEMLAQANSTLRFGDDVIMDKFITKSTKRAASAGDDGDNASHTSTNKKVKSESISAPAVGDCTWETIGTVLYMHNIPRSTGAPSADNTLASIAAFDMDSTLISTKSGKTFPTNANDWKFWNECVPAKLRALVADGYHVVIFSNQSGLSKGRVGATELKTKIQAIAAQLNLPLRVFLMSADDHMRKPRTGAWKLLVEYFVPIFMFNHSCICSSTTAVSMSMPPPAFTAAMQLGDRKVAEMARAAAVISL</sequence>
<dbReference type="Proteomes" id="UP000266239">
    <property type="component" value="Unassembled WGS sequence"/>
</dbReference>
<dbReference type="SUPFAM" id="SSF54236">
    <property type="entry name" value="Ubiquitin-like"/>
    <property type="match status" value="1"/>
</dbReference>
<feature type="region of interest" description="Disordered" evidence="1">
    <location>
        <begin position="381"/>
        <end position="404"/>
    </location>
</feature>
<dbReference type="InterPro" id="IPR013954">
    <property type="entry name" value="PNK3P"/>
</dbReference>
<dbReference type="PANTHER" id="PTHR12083:SF9">
    <property type="entry name" value="BIFUNCTIONAL POLYNUCLEOTIDE PHOSPHATASE_KINASE"/>
    <property type="match status" value="1"/>
</dbReference>
<dbReference type="GO" id="GO:0006281">
    <property type="term" value="P:DNA repair"/>
    <property type="evidence" value="ECO:0007669"/>
    <property type="project" value="TreeGrafter"/>
</dbReference>
<dbReference type="GO" id="GO:0003690">
    <property type="term" value="F:double-stranded DNA binding"/>
    <property type="evidence" value="ECO:0007669"/>
    <property type="project" value="TreeGrafter"/>
</dbReference>
<evidence type="ECO:0000256" key="1">
    <source>
        <dbReference type="SAM" id="MobiDB-lite"/>
    </source>
</evidence>